<organism evidence="1 2">
    <name type="scientific">Uabimicrobium amorphum</name>
    <dbReference type="NCBI Taxonomy" id="2596890"/>
    <lineage>
        <taxon>Bacteria</taxon>
        <taxon>Pseudomonadati</taxon>
        <taxon>Planctomycetota</taxon>
        <taxon>Candidatus Uabimicrobiia</taxon>
        <taxon>Candidatus Uabimicrobiales</taxon>
        <taxon>Candidatus Uabimicrobiaceae</taxon>
        <taxon>Candidatus Uabimicrobium</taxon>
    </lineage>
</organism>
<proteinExistence type="predicted"/>
<name>A0A5S9F6D5_UABAM</name>
<sequence>MRTLILFTIFLSFAYSENGIKITVIGEGTTRKGQLVDAYKKALQRVVSKKIAADIIIAHKSAIDNYINQNWDKYWIRDMRKKYLDARRTKVQTVVHSKLLLKDIYKRIPEIRIRQKLHGIKIAVVINPERESSSFSSSEMMISQMRDKLGKHFHILDQQSAKKLRRMETKAFSLGGVRNYRANIWREFDEISIIMDFAITYERKHDEALGHKINHVNIFSRGIQRMTAQQLFHFEHSIVGNNLDLTVQKCCAAVVQKIIDKMALRYTILPPNVYELKFIHFTKASDRRKIRQALLNLKNDKFLYILKGGTGAGQNYFTHKIRWRKTQHSLPEIIEAVREYCTKLEIQSNYHNARVIFFQPPGSDWDGASDDTEDTSLEKNIIPRSPKYDSFLQLQQQKFVLKHDERFTVEFRWPQHAPQEWYFYAMYFANNEMVYLIFPNGNTRNKLLIPGKDYIFPDVDEYLEEWGIELFATLPQHFSTDKDQVLLLATAKPIHLFSKKLTKLEEGGVAAVAWSEIEELREELQNIKEYAHTVVDIEIVK</sequence>
<dbReference type="Proteomes" id="UP000326354">
    <property type="component" value="Chromosome"/>
</dbReference>
<dbReference type="EMBL" id="AP019860">
    <property type="protein sequence ID" value="BBM87271.1"/>
    <property type="molecule type" value="Genomic_DNA"/>
</dbReference>
<dbReference type="RefSeq" id="WP_151971296.1">
    <property type="nucleotide sequence ID" value="NZ_AP019860.1"/>
</dbReference>
<evidence type="ECO:0000313" key="1">
    <source>
        <dbReference type="EMBL" id="BBM87271.1"/>
    </source>
</evidence>
<evidence type="ECO:0008006" key="3">
    <source>
        <dbReference type="Google" id="ProtNLM"/>
    </source>
</evidence>
<dbReference type="KEGG" id="uam:UABAM_05674"/>
<accession>A0A5S9F6D5</accession>
<dbReference type="AlphaFoldDB" id="A0A5S9F6D5"/>
<protein>
    <recommendedName>
        <fullName evidence="3">DUF4384 domain-containing protein</fullName>
    </recommendedName>
</protein>
<gene>
    <name evidence="1" type="ORF">UABAM_05674</name>
</gene>
<evidence type="ECO:0000313" key="2">
    <source>
        <dbReference type="Proteomes" id="UP000326354"/>
    </source>
</evidence>
<keyword evidence="2" id="KW-1185">Reference proteome</keyword>
<reference evidence="1 2" key="1">
    <citation type="submission" date="2019-08" db="EMBL/GenBank/DDBJ databases">
        <title>Complete genome sequence of Candidatus Uab amorphum.</title>
        <authorList>
            <person name="Shiratori T."/>
            <person name="Suzuki S."/>
            <person name="Kakizawa Y."/>
            <person name="Ishida K."/>
        </authorList>
    </citation>
    <scope>NUCLEOTIDE SEQUENCE [LARGE SCALE GENOMIC DNA]</scope>
    <source>
        <strain evidence="1 2">SRT547</strain>
    </source>
</reference>